<dbReference type="EMBL" id="JAVDWE010000003">
    <property type="protein sequence ID" value="MDR7093861.1"/>
    <property type="molecule type" value="Genomic_DNA"/>
</dbReference>
<dbReference type="Proteomes" id="UP001265550">
    <property type="component" value="Unassembled WGS sequence"/>
</dbReference>
<evidence type="ECO:0008006" key="3">
    <source>
        <dbReference type="Google" id="ProtNLM"/>
    </source>
</evidence>
<organism evidence="1 2">
    <name type="scientific">Hydrogenophaga laconesensis</name>
    <dbReference type="NCBI Taxonomy" id="1805971"/>
    <lineage>
        <taxon>Bacteria</taxon>
        <taxon>Pseudomonadati</taxon>
        <taxon>Pseudomonadota</taxon>
        <taxon>Betaproteobacteria</taxon>
        <taxon>Burkholderiales</taxon>
        <taxon>Comamonadaceae</taxon>
        <taxon>Hydrogenophaga</taxon>
    </lineage>
</organism>
<protein>
    <recommendedName>
        <fullName evidence="3">Hemerythrin HHE cation binding domain-containing protein</fullName>
    </recommendedName>
</protein>
<dbReference type="Gene3D" id="1.20.120.520">
    <property type="entry name" value="nmb1532 protein domain like"/>
    <property type="match status" value="1"/>
</dbReference>
<dbReference type="RefSeq" id="WP_204732275.1">
    <property type="nucleotide sequence ID" value="NZ_JAVDWE010000003.1"/>
</dbReference>
<sequence length="175" mass="19892">MSPYDEPGHRMPDEVSHAARIHVLEGLRSDIRRVWQARHQFEQLDPVMEADAREAVVAHVLDELTVHAALEQELLYPALRDAMDGVGRRTVDVAEVGLAGLHALLNPLRTLRPDDDRHAVRFLALCQHAMRHMAWEDTHLFQKLDGLALDWVRLEGEIDQRREELVVSESPVAPA</sequence>
<accession>A0ABU1V8R7</accession>
<reference evidence="1 2" key="1">
    <citation type="submission" date="2023-07" db="EMBL/GenBank/DDBJ databases">
        <title>Sorghum-associated microbial communities from plants grown in Nebraska, USA.</title>
        <authorList>
            <person name="Schachtman D."/>
        </authorList>
    </citation>
    <scope>NUCLEOTIDE SEQUENCE [LARGE SCALE GENOMIC DNA]</scope>
    <source>
        <strain evidence="1 2">BE240</strain>
    </source>
</reference>
<gene>
    <name evidence="1" type="ORF">J2X09_001593</name>
</gene>
<evidence type="ECO:0000313" key="1">
    <source>
        <dbReference type="EMBL" id="MDR7093861.1"/>
    </source>
</evidence>
<comment type="caution">
    <text evidence="1">The sequence shown here is derived from an EMBL/GenBank/DDBJ whole genome shotgun (WGS) entry which is preliminary data.</text>
</comment>
<evidence type="ECO:0000313" key="2">
    <source>
        <dbReference type="Proteomes" id="UP001265550"/>
    </source>
</evidence>
<proteinExistence type="predicted"/>
<keyword evidence="2" id="KW-1185">Reference proteome</keyword>
<name>A0ABU1V8R7_9BURK</name>